<dbReference type="GO" id="GO:0003677">
    <property type="term" value="F:DNA binding"/>
    <property type="evidence" value="ECO:0007669"/>
    <property type="project" value="UniProtKB-UniRule"/>
</dbReference>
<reference evidence="8 9" key="1">
    <citation type="journal article" date="2014" name="BMC Genomics">
        <title>Complete genome sequence of producer of the glycopeptide antibiotic Aculeximycin Kutzneria albida DSM 43870T, a representative of minor genus of Pseudonocardiaceae.</title>
        <authorList>
            <person name="Rebets Y."/>
            <person name="Tokovenko B."/>
            <person name="Lushchyk I."/>
            <person name="Ruckert C."/>
            <person name="Zaburannyi N."/>
            <person name="Bechthold A."/>
            <person name="Kalinowski J."/>
            <person name="Luzhetskyy A."/>
        </authorList>
    </citation>
    <scope>NUCLEOTIDE SEQUENCE [LARGE SCALE GENOMIC DNA]</scope>
    <source>
        <strain evidence="8">DSM 43870</strain>
    </source>
</reference>
<dbReference type="Gene3D" id="1.10.10.10">
    <property type="entry name" value="Winged helix-like DNA-binding domain superfamily/Winged helix DNA-binding domain"/>
    <property type="match status" value="1"/>
</dbReference>
<feature type="DNA-binding region" description="OmpR/PhoB-type" evidence="5">
    <location>
        <begin position="1"/>
        <end position="105"/>
    </location>
</feature>
<dbReference type="PROSITE" id="PS51755">
    <property type="entry name" value="OMPR_PHOB"/>
    <property type="match status" value="1"/>
</dbReference>
<dbReference type="SUPFAM" id="SSF52540">
    <property type="entry name" value="P-loop containing nucleoside triphosphate hydrolases"/>
    <property type="match status" value="1"/>
</dbReference>
<dbReference type="SMART" id="SM01043">
    <property type="entry name" value="BTAD"/>
    <property type="match status" value="1"/>
</dbReference>
<dbReference type="GO" id="GO:0006355">
    <property type="term" value="P:regulation of DNA-templated transcription"/>
    <property type="evidence" value="ECO:0007669"/>
    <property type="project" value="InterPro"/>
</dbReference>
<evidence type="ECO:0000256" key="1">
    <source>
        <dbReference type="ARBA" id="ARBA00005820"/>
    </source>
</evidence>
<dbReference type="Pfam" id="PF13424">
    <property type="entry name" value="TPR_12"/>
    <property type="match status" value="1"/>
</dbReference>
<dbReference type="Pfam" id="PF03704">
    <property type="entry name" value="BTAD"/>
    <property type="match status" value="1"/>
</dbReference>
<evidence type="ECO:0000259" key="7">
    <source>
        <dbReference type="PROSITE" id="PS51755"/>
    </source>
</evidence>
<dbReference type="eggNOG" id="COG3903">
    <property type="taxonomic scope" value="Bacteria"/>
</dbReference>
<name>W5WHK7_9PSEU</name>
<dbReference type="PANTHER" id="PTHR35807:SF1">
    <property type="entry name" value="TRANSCRIPTIONAL REGULATOR REDD"/>
    <property type="match status" value="1"/>
</dbReference>
<gene>
    <name evidence="8" type="ORF">KALB_6995</name>
</gene>
<dbReference type="InterPro" id="IPR019734">
    <property type="entry name" value="TPR_rpt"/>
</dbReference>
<proteinExistence type="inferred from homology"/>
<dbReference type="InterPro" id="IPR027417">
    <property type="entry name" value="P-loop_NTPase"/>
</dbReference>
<dbReference type="InterPro" id="IPR001867">
    <property type="entry name" value="OmpR/PhoB-type_DNA-bd"/>
</dbReference>
<sequence>MSDLCTTTWWFEVLGALRAGRDGQDVPLGAPKQRVVLAILLLGRNTLVARDQIIEAVWGESAPSSAVNVVHTYVAGLRRALEPSRANRAPGSLLRSSGDGYLLRLPQDAVDLDVFEARVAAAGKLRAAGDLLGAHEVLDEALGLWRGEPLSGLPGLFAEVERGRLVERRLVVLEDRAELRLALGRGAEAVGELTRLVAENPLRERLHGMAMRALCQAGRQAEALSVYRSARQVLIEELGVEPGPELQRLHQAVLAGEDLTDPSPPVTTSRPVAAPSQLPRGPANFVGRQRELDRLAQLAGDTPAGLVVAVTGPAGVGKTALAVHWARDRFPDGQLYVDLHGYDPQRDPLDPAEVLRRFLCALGVPTTEVPATLDERSALFRTMLADRRLVVVLDNARGSQELLPLLPGAHSCVLVTSRRRLDGLVAHADAQIVDVALLSPTDAVGLLGRIAGEQRLLAEPEAALRLAALCDRLPLALRVAAARLAGTPRLSVAGLVAELDDERGRLAGLGLEGGDSVVRAAFDASRRALPRLPARLLTLLGVHPGADVTPHLAAALAQVGLGEATRALDALAAAHLLSVSEPGRYAPHDLVRAYCVTLAAEELTAEEHRAVAGRMLDYYLHCADLADGLLPITRGKVPIAPEHPPAAVPVIDGSGTAMAWLEAERGNLLAAAGYAAAQGWTTHAWQLPYTMSRLFWLSADRATWLSTHEAAAQVVRGCGDAEAQFVTLHNLGVVLTMHERFAEALDAHREALAVSRREGHGERQARVLTSIANIHHETGQLALAEEHYLRAAEIGERCGARFAQANALHNLGILHADQQRHAEAEQRLRTALRVYAETGEVIGQTACLSDLVTSLLATGEVVQAMSTARRALEIAVSAASPYHQGIAHDRIAQALDAQRDPGAQGHWQRALGLLTELGAPETDGVRSRLARARLTA</sequence>
<keyword evidence="3 5" id="KW-0238">DNA-binding</keyword>
<dbReference type="OrthoDB" id="3648931at2"/>
<dbReference type="PRINTS" id="PR00364">
    <property type="entry name" value="DISEASERSIST"/>
</dbReference>
<dbReference type="Proteomes" id="UP000019225">
    <property type="component" value="Chromosome"/>
</dbReference>
<evidence type="ECO:0000256" key="2">
    <source>
        <dbReference type="ARBA" id="ARBA00023015"/>
    </source>
</evidence>
<feature type="domain" description="OmpR/PhoB-type" evidence="7">
    <location>
        <begin position="1"/>
        <end position="105"/>
    </location>
</feature>
<dbReference type="SUPFAM" id="SSF46894">
    <property type="entry name" value="C-terminal effector domain of the bipartite response regulators"/>
    <property type="match status" value="1"/>
</dbReference>
<evidence type="ECO:0000256" key="5">
    <source>
        <dbReference type="PROSITE-ProRule" id="PRU01091"/>
    </source>
</evidence>
<dbReference type="GO" id="GO:0043531">
    <property type="term" value="F:ADP binding"/>
    <property type="evidence" value="ECO:0007669"/>
    <property type="project" value="InterPro"/>
</dbReference>
<dbReference type="AlphaFoldDB" id="W5WHK7"/>
<evidence type="ECO:0000256" key="6">
    <source>
        <dbReference type="SAM" id="MobiDB-lite"/>
    </source>
</evidence>
<evidence type="ECO:0000313" key="9">
    <source>
        <dbReference type="Proteomes" id="UP000019225"/>
    </source>
</evidence>
<dbReference type="PATRIC" id="fig|1449976.3.peg.7025"/>
<evidence type="ECO:0000313" key="8">
    <source>
        <dbReference type="EMBL" id="AHI00353.1"/>
    </source>
</evidence>
<evidence type="ECO:0000256" key="3">
    <source>
        <dbReference type="ARBA" id="ARBA00023125"/>
    </source>
</evidence>
<evidence type="ECO:0000256" key="4">
    <source>
        <dbReference type="ARBA" id="ARBA00023163"/>
    </source>
</evidence>
<dbReference type="GO" id="GO:0000160">
    <property type="term" value="P:phosphorelay signal transduction system"/>
    <property type="evidence" value="ECO:0007669"/>
    <property type="project" value="InterPro"/>
</dbReference>
<dbReference type="InterPro" id="IPR011990">
    <property type="entry name" value="TPR-like_helical_dom_sf"/>
</dbReference>
<dbReference type="eggNOG" id="COG3629">
    <property type="taxonomic scope" value="Bacteria"/>
</dbReference>
<dbReference type="EMBL" id="CP007155">
    <property type="protein sequence ID" value="AHI00353.1"/>
    <property type="molecule type" value="Genomic_DNA"/>
</dbReference>
<accession>W5WHK7</accession>
<dbReference type="InterPro" id="IPR036388">
    <property type="entry name" value="WH-like_DNA-bd_sf"/>
</dbReference>
<keyword evidence="9" id="KW-1185">Reference proteome</keyword>
<dbReference type="Gene3D" id="1.25.40.10">
    <property type="entry name" value="Tetratricopeptide repeat domain"/>
    <property type="match status" value="2"/>
</dbReference>
<dbReference type="RefSeq" id="WP_042221090.1">
    <property type="nucleotide sequence ID" value="NZ_CP007155.1"/>
</dbReference>
<keyword evidence="4" id="KW-0804">Transcription</keyword>
<dbReference type="KEGG" id="kal:KALB_6995"/>
<dbReference type="InterPro" id="IPR016032">
    <property type="entry name" value="Sig_transdc_resp-reg_C-effctor"/>
</dbReference>
<dbReference type="STRING" id="1449976.KALB_6995"/>
<dbReference type="HOGENOM" id="CLU_004665_2_0_11"/>
<dbReference type="InterPro" id="IPR051677">
    <property type="entry name" value="AfsR-DnrI-RedD_regulator"/>
</dbReference>
<dbReference type="Gene3D" id="3.40.50.300">
    <property type="entry name" value="P-loop containing nucleotide triphosphate hydrolases"/>
    <property type="match status" value="1"/>
</dbReference>
<protein>
    <recommendedName>
        <fullName evidence="7">OmpR/PhoB-type domain-containing protein</fullName>
    </recommendedName>
</protein>
<dbReference type="PANTHER" id="PTHR35807">
    <property type="entry name" value="TRANSCRIPTIONAL REGULATOR REDD-RELATED"/>
    <property type="match status" value="1"/>
</dbReference>
<dbReference type="Pfam" id="PF00486">
    <property type="entry name" value="Trans_reg_C"/>
    <property type="match status" value="1"/>
</dbReference>
<organism evidence="8 9">
    <name type="scientific">Kutzneria albida DSM 43870</name>
    <dbReference type="NCBI Taxonomy" id="1449976"/>
    <lineage>
        <taxon>Bacteria</taxon>
        <taxon>Bacillati</taxon>
        <taxon>Actinomycetota</taxon>
        <taxon>Actinomycetes</taxon>
        <taxon>Pseudonocardiales</taxon>
        <taxon>Pseudonocardiaceae</taxon>
        <taxon>Kutzneria</taxon>
    </lineage>
</organism>
<comment type="similarity">
    <text evidence="1">Belongs to the AfsR/DnrI/RedD regulatory family.</text>
</comment>
<dbReference type="SMART" id="SM00862">
    <property type="entry name" value="Trans_reg_C"/>
    <property type="match status" value="1"/>
</dbReference>
<dbReference type="Pfam" id="PF13374">
    <property type="entry name" value="TPR_10"/>
    <property type="match status" value="1"/>
</dbReference>
<dbReference type="CDD" id="cd15831">
    <property type="entry name" value="BTAD"/>
    <property type="match status" value="1"/>
</dbReference>
<dbReference type="SUPFAM" id="SSF48452">
    <property type="entry name" value="TPR-like"/>
    <property type="match status" value="2"/>
</dbReference>
<dbReference type="InterPro" id="IPR005158">
    <property type="entry name" value="BTAD"/>
</dbReference>
<feature type="region of interest" description="Disordered" evidence="6">
    <location>
        <begin position="259"/>
        <end position="282"/>
    </location>
</feature>
<dbReference type="SMART" id="SM00028">
    <property type="entry name" value="TPR"/>
    <property type="match status" value="3"/>
</dbReference>
<keyword evidence="2" id="KW-0805">Transcription regulation</keyword>